<evidence type="ECO:0000313" key="6">
    <source>
        <dbReference type="Proteomes" id="UP000055045"/>
    </source>
</evidence>
<feature type="compositionally biased region" description="Polar residues" evidence="2">
    <location>
        <begin position="1"/>
        <end position="12"/>
    </location>
</feature>
<dbReference type="PANTHER" id="PTHR43941">
    <property type="entry name" value="STRUCTURAL MAINTENANCE OF CHROMOSOMES PROTEIN 2"/>
    <property type="match status" value="1"/>
</dbReference>
<dbReference type="Pfam" id="PF15456">
    <property type="entry name" value="Uds1"/>
    <property type="match status" value="1"/>
</dbReference>
<dbReference type="EMBL" id="LLXE01000011">
    <property type="protein sequence ID" value="KUM66266.1"/>
    <property type="molecule type" value="Genomic_DNA"/>
</dbReference>
<gene>
    <name evidence="5" type="ORF">ACN42_g790</name>
</gene>
<organism evidence="5 6">
    <name type="scientific">Penicillium freii</name>
    <dbReference type="NCBI Taxonomy" id="48697"/>
    <lineage>
        <taxon>Eukaryota</taxon>
        <taxon>Fungi</taxon>
        <taxon>Dikarya</taxon>
        <taxon>Ascomycota</taxon>
        <taxon>Pezizomycotina</taxon>
        <taxon>Eurotiomycetes</taxon>
        <taxon>Eurotiomycetidae</taxon>
        <taxon>Eurotiales</taxon>
        <taxon>Aspergillaceae</taxon>
        <taxon>Penicillium</taxon>
    </lineage>
</organism>
<proteinExistence type="predicted"/>
<feature type="domain" description="DUF7801" evidence="4">
    <location>
        <begin position="793"/>
        <end position="940"/>
    </location>
</feature>
<comment type="caution">
    <text evidence="5">The sequence shown here is derived from an EMBL/GenBank/DDBJ whole genome shotgun (WGS) entry which is preliminary data.</text>
</comment>
<evidence type="ECO:0000256" key="1">
    <source>
        <dbReference type="SAM" id="Coils"/>
    </source>
</evidence>
<dbReference type="GO" id="GO:0007076">
    <property type="term" value="P:mitotic chromosome condensation"/>
    <property type="evidence" value="ECO:0007669"/>
    <property type="project" value="TreeGrafter"/>
</dbReference>
<feature type="region of interest" description="Disordered" evidence="2">
    <location>
        <begin position="220"/>
        <end position="240"/>
    </location>
</feature>
<reference evidence="5 6" key="1">
    <citation type="submission" date="2015-10" db="EMBL/GenBank/DDBJ databases">
        <title>Genome sequencing of Penicillium freii.</title>
        <authorList>
            <person name="Nguyen H.D."/>
            <person name="Visagie C.M."/>
            <person name="Seifert K.A."/>
        </authorList>
    </citation>
    <scope>NUCLEOTIDE SEQUENCE [LARGE SCALE GENOMIC DNA]</scope>
    <source>
        <strain evidence="5 6">DAOM 242723</strain>
    </source>
</reference>
<evidence type="ECO:0000313" key="5">
    <source>
        <dbReference type="EMBL" id="KUM66266.1"/>
    </source>
</evidence>
<dbReference type="STRING" id="48697.A0A101MT41"/>
<protein>
    <submittedName>
        <fullName evidence="5">Uncharacterized protein</fullName>
    </submittedName>
</protein>
<dbReference type="InterPro" id="IPR029191">
    <property type="entry name" value="Uds1"/>
</dbReference>
<keyword evidence="1" id="KW-0175">Coiled coil</keyword>
<dbReference type="Pfam" id="PF25078">
    <property type="entry name" value="DUF7801"/>
    <property type="match status" value="1"/>
</dbReference>
<evidence type="ECO:0000259" key="3">
    <source>
        <dbReference type="Pfam" id="PF15456"/>
    </source>
</evidence>
<feature type="coiled-coil region" evidence="1">
    <location>
        <begin position="173"/>
        <end position="207"/>
    </location>
</feature>
<feature type="coiled-coil region" evidence="1">
    <location>
        <begin position="269"/>
        <end position="296"/>
    </location>
</feature>
<dbReference type="InterPro" id="IPR056703">
    <property type="entry name" value="DUF7801"/>
</dbReference>
<feature type="coiled-coil region" evidence="1">
    <location>
        <begin position="493"/>
        <end position="654"/>
    </location>
</feature>
<dbReference type="AlphaFoldDB" id="A0A101MT41"/>
<accession>A0A101MT41</accession>
<dbReference type="GO" id="GO:0000785">
    <property type="term" value="C:chromatin"/>
    <property type="evidence" value="ECO:0007669"/>
    <property type="project" value="TreeGrafter"/>
</dbReference>
<dbReference type="Proteomes" id="UP000055045">
    <property type="component" value="Unassembled WGS sequence"/>
</dbReference>
<dbReference type="OrthoDB" id="5569911at2759"/>
<dbReference type="GO" id="GO:0000793">
    <property type="term" value="C:condensed chromosome"/>
    <property type="evidence" value="ECO:0007669"/>
    <property type="project" value="TreeGrafter"/>
</dbReference>
<keyword evidence="6" id="KW-1185">Reference proteome</keyword>
<feature type="region of interest" description="Disordered" evidence="2">
    <location>
        <begin position="999"/>
        <end position="1018"/>
    </location>
</feature>
<dbReference type="GO" id="GO:0003682">
    <property type="term" value="F:chromatin binding"/>
    <property type="evidence" value="ECO:0007669"/>
    <property type="project" value="TreeGrafter"/>
</dbReference>
<name>A0A101MT41_PENFR</name>
<sequence length="1018" mass="113662">MNISMRSSQSSYGDPRYLSTMTASDAPAPVPPHGKTLVDGYRDALDPQHEERSRYNPLNPAHPRSSALLNANDPVAMYLLTETAIGDSTNYEVLSFEEVEELKKEVTLLSTRIQGTKRKLALETKLRDAAQSIGRLYSPPSPRSSGEYGVNGGSTSNRMSRGIFGRSGASEALDKSDSELAVSQRRCEELAQELWKLEKRSQTISQRLLEHTAGVLQMTHKGLKKHPKNPTTSDSTYDDQKFDDRSLYRTTEHLDNFGVNGKIETNAAAAMNTEAMQATERRLEELSERMHDMMIQSNPGEFVDPPPQLSGGGGPVNPTSTVDAHLAYIESSMNNIVLHTGEVPAPSAARSIAPEAEGAWKHQLTEINNQVQTIVDRFGLTRSPTLPPPPDASHGHGLEEQLSYLQTGIDGLESRVDGVLEQKSILTTQIQQQRELNSKSDAERDAHIGDLTEQLTQVRRDLEVSEREGNANRDELTLVMGQLNAMRQNGTSQEEAKATLVQAEGEVARLQSVVTSLHSEADVRTREVSEARDAQDQAEAEVKRLQQYIDELQRDNDAKAEEVSDARDRAEGEVKRLEAVITSLQNDNDAKSEELREARETHGHAEDEVKRLGVVIASLHNDHDAKSAEVREARDHAEEEVKRLQAIITSLQNDTDAKSEEAREARDHAEDEVRRLGVVIASMQTDTDAKMEEAIEARGRAEDEVKRLHAVIETLQNDTDARGEDVKEARDRAENEVQRLQGVVETLQNDSDSRSEEVRGARDRAEQEVAQLEAAIQQIRIQSDARIKEADDQRAQSDHNVTRLQNELTELEGEIVRVTTELTMAKAELDGAYGTRAERAAEVASNPSVQRENDALVTRNIELTEELAALKSQRGGGDLQQRADTLERELRETIVDYEAMTKASIEFEKERERFEIFIDSLRDRCEQLETQLAEERISWMNLSSPTSVGRDGTSETTSTMVLKNEFKKMMRDTRNENMKILRAEQEERRRIEGLLRALRKEHAQATGKPMPSPGGTPL</sequence>
<evidence type="ECO:0000259" key="4">
    <source>
        <dbReference type="Pfam" id="PF25078"/>
    </source>
</evidence>
<feature type="region of interest" description="Disordered" evidence="2">
    <location>
        <begin position="134"/>
        <end position="163"/>
    </location>
</feature>
<dbReference type="PANTHER" id="PTHR43941:SF1">
    <property type="entry name" value="STRUCTURAL MAINTENANCE OF CHROMOSOMES PROTEIN 2"/>
    <property type="match status" value="1"/>
</dbReference>
<dbReference type="GO" id="GO:0000796">
    <property type="term" value="C:condensin complex"/>
    <property type="evidence" value="ECO:0007669"/>
    <property type="project" value="TreeGrafter"/>
</dbReference>
<feature type="region of interest" description="Disordered" evidence="2">
    <location>
        <begin position="1"/>
        <end position="40"/>
    </location>
</feature>
<feature type="coiled-coil region" evidence="1">
    <location>
        <begin position="853"/>
        <end position="938"/>
    </location>
</feature>
<feature type="domain" description="Up-regulated during septation protein 1" evidence="3">
    <location>
        <begin position="77"/>
        <end position="219"/>
    </location>
</feature>
<evidence type="ECO:0000256" key="2">
    <source>
        <dbReference type="SAM" id="MobiDB-lite"/>
    </source>
</evidence>
<feature type="coiled-coil region" evidence="1">
    <location>
        <begin position="691"/>
        <end position="828"/>
    </location>
</feature>